<feature type="domain" description="SET" evidence="1">
    <location>
        <begin position="54"/>
        <end position="146"/>
    </location>
</feature>
<dbReference type="CDD" id="cd20071">
    <property type="entry name" value="SET_SMYD"/>
    <property type="match status" value="1"/>
</dbReference>
<protein>
    <recommendedName>
        <fullName evidence="1">SET domain-containing protein</fullName>
    </recommendedName>
</protein>
<dbReference type="OrthoDB" id="1028014at2759"/>
<evidence type="ECO:0000259" key="1">
    <source>
        <dbReference type="PROSITE" id="PS50280"/>
    </source>
</evidence>
<name>A0A0C3S599_PHLG1</name>
<dbReference type="STRING" id="745531.A0A0C3S599"/>
<dbReference type="PROSITE" id="PS50280">
    <property type="entry name" value="SET"/>
    <property type="match status" value="1"/>
</dbReference>
<dbReference type="Pfam" id="PF00856">
    <property type="entry name" value="SET"/>
    <property type="match status" value="1"/>
</dbReference>
<keyword evidence="3" id="KW-1185">Reference proteome</keyword>
<proteinExistence type="predicted"/>
<dbReference type="HOGENOM" id="CLU_1708504_0_0_1"/>
<dbReference type="InterPro" id="IPR046341">
    <property type="entry name" value="SET_dom_sf"/>
</dbReference>
<gene>
    <name evidence="2" type="ORF">PHLGIDRAFT_74236</name>
</gene>
<dbReference type="EMBL" id="KN840542">
    <property type="protein sequence ID" value="KIP05482.1"/>
    <property type="molecule type" value="Genomic_DNA"/>
</dbReference>
<dbReference type="Proteomes" id="UP000053257">
    <property type="component" value="Unassembled WGS sequence"/>
</dbReference>
<evidence type="ECO:0000313" key="2">
    <source>
        <dbReference type="EMBL" id="KIP05482.1"/>
    </source>
</evidence>
<dbReference type="PANTHER" id="PTHR12197">
    <property type="entry name" value="HISTONE-LYSINE N-METHYLTRANSFERASE SMYD"/>
    <property type="match status" value="1"/>
</dbReference>
<dbReference type="PANTHER" id="PTHR12197:SF294">
    <property type="entry name" value="POTENTIAL PROTEIN LYSINE METHYLTRANSFERASE SET6"/>
    <property type="match status" value="1"/>
</dbReference>
<evidence type="ECO:0000313" key="3">
    <source>
        <dbReference type="Proteomes" id="UP000053257"/>
    </source>
</evidence>
<sequence length="188" mass="21015">MQRESRSNHDEQAVASPVSSGEATWLDFAALQSGELQQVGRFPELLQNHIRIYQVLKSRFSSAPPDAITIHHVRVALGVDPGNAFGVWQVPTTEESEGLGFGVYPIPSFFNHHCSPNVRREQIGRRFRFVTTKSVAAGEDLCISYGQFVAGVGLGERRKHLREGWFFECQCSRCMAEEAAQKQDAIHN</sequence>
<dbReference type="AlphaFoldDB" id="A0A0C3S599"/>
<reference evidence="2 3" key="1">
    <citation type="journal article" date="2014" name="PLoS Genet.">
        <title>Analysis of the Phlebiopsis gigantea genome, transcriptome and secretome provides insight into its pioneer colonization strategies of wood.</title>
        <authorList>
            <person name="Hori C."/>
            <person name="Ishida T."/>
            <person name="Igarashi K."/>
            <person name="Samejima M."/>
            <person name="Suzuki H."/>
            <person name="Master E."/>
            <person name="Ferreira P."/>
            <person name="Ruiz-Duenas F.J."/>
            <person name="Held B."/>
            <person name="Canessa P."/>
            <person name="Larrondo L.F."/>
            <person name="Schmoll M."/>
            <person name="Druzhinina I.S."/>
            <person name="Kubicek C.P."/>
            <person name="Gaskell J.A."/>
            <person name="Kersten P."/>
            <person name="St John F."/>
            <person name="Glasner J."/>
            <person name="Sabat G."/>
            <person name="Splinter BonDurant S."/>
            <person name="Syed K."/>
            <person name="Yadav J."/>
            <person name="Mgbeahuruike A.C."/>
            <person name="Kovalchuk A."/>
            <person name="Asiegbu F.O."/>
            <person name="Lackner G."/>
            <person name="Hoffmeister D."/>
            <person name="Rencoret J."/>
            <person name="Gutierrez A."/>
            <person name="Sun H."/>
            <person name="Lindquist E."/>
            <person name="Barry K."/>
            <person name="Riley R."/>
            <person name="Grigoriev I.V."/>
            <person name="Henrissat B."/>
            <person name="Kues U."/>
            <person name="Berka R.M."/>
            <person name="Martinez A.T."/>
            <person name="Covert S.F."/>
            <person name="Blanchette R.A."/>
            <person name="Cullen D."/>
        </authorList>
    </citation>
    <scope>NUCLEOTIDE SEQUENCE [LARGE SCALE GENOMIC DNA]</scope>
    <source>
        <strain evidence="2 3">11061_1 CR5-6</strain>
    </source>
</reference>
<dbReference type="Gene3D" id="2.170.270.10">
    <property type="entry name" value="SET domain"/>
    <property type="match status" value="1"/>
</dbReference>
<organism evidence="2 3">
    <name type="scientific">Phlebiopsis gigantea (strain 11061_1 CR5-6)</name>
    <name type="common">White-rot fungus</name>
    <name type="synonym">Peniophora gigantea</name>
    <dbReference type="NCBI Taxonomy" id="745531"/>
    <lineage>
        <taxon>Eukaryota</taxon>
        <taxon>Fungi</taxon>
        <taxon>Dikarya</taxon>
        <taxon>Basidiomycota</taxon>
        <taxon>Agaricomycotina</taxon>
        <taxon>Agaricomycetes</taxon>
        <taxon>Polyporales</taxon>
        <taxon>Phanerochaetaceae</taxon>
        <taxon>Phlebiopsis</taxon>
    </lineage>
</organism>
<dbReference type="InterPro" id="IPR001214">
    <property type="entry name" value="SET_dom"/>
</dbReference>
<accession>A0A0C3S599</accession>
<dbReference type="GO" id="GO:0005634">
    <property type="term" value="C:nucleus"/>
    <property type="evidence" value="ECO:0007669"/>
    <property type="project" value="TreeGrafter"/>
</dbReference>
<dbReference type="InterPro" id="IPR050869">
    <property type="entry name" value="H3K4_H4K5_MeTrfase"/>
</dbReference>
<dbReference type="SUPFAM" id="SSF82199">
    <property type="entry name" value="SET domain"/>
    <property type="match status" value="1"/>
</dbReference>